<evidence type="ECO:0000313" key="2">
    <source>
        <dbReference type="EMBL" id="KAK1855039.1"/>
    </source>
</evidence>
<dbReference type="Proteomes" id="UP001243330">
    <property type="component" value="Unassembled WGS sequence"/>
</dbReference>
<sequence>MSGPVEYNQMPREPAPAMIVEPNHSEQPRLVEPMKMEQSTSLRGGKADGGSCRFRKTTSTPSSRAPSAAVSALASAASNASSVAAAAVSRLQRRPDQM</sequence>
<comment type="caution">
    <text evidence="2">The sequence shown here is derived from an EMBL/GenBank/DDBJ whole genome shotgun (WGS) entry which is preliminary data.</text>
</comment>
<feature type="compositionally biased region" description="Basic and acidic residues" evidence="1">
    <location>
        <begin position="23"/>
        <end position="35"/>
    </location>
</feature>
<dbReference type="EMBL" id="JAQOWY010000027">
    <property type="protein sequence ID" value="KAK1855039.1"/>
    <property type="molecule type" value="Genomic_DNA"/>
</dbReference>
<organism evidence="2 3">
    <name type="scientific">Colletotrichum chrysophilum</name>
    <dbReference type="NCBI Taxonomy" id="1836956"/>
    <lineage>
        <taxon>Eukaryota</taxon>
        <taxon>Fungi</taxon>
        <taxon>Dikarya</taxon>
        <taxon>Ascomycota</taxon>
        <taxon>Pezizomycotina</taxon>
        <taxon>Sordariomycetes</taxon>
        <taxon>Hypocreomycetidae</taxon>
        <taxon>Glomerellales</taxon>
        <taxon>Glomerellaceae</taxon>
        <taxon>Colletotrichum</taxon>
        <taxon>Colletotrichum gloeosporioides species complex</taxon>
    </lineage>
</organism>
<proteinExistence type="predicted"/>
<name>A0AAD9AX96_9PEZI</name>
<evidence type="ECO:0000256" key="1">
    <source>
        <dbReference type="SAM" id="MobiDB-lite"/>
    </source>
</evidence>
<dbReference type="AlphaFoldDB" id="A0AAD9AX96"/>
<gene>
    <name evidence="2" type="ORF">CCHR01_02324</name>
</gene>
<feature type="region of interest" description="Disordered" evidence="1">
    <location>
        <begin position="1"/>
        <end position="66"/>
    </location>
</feature>
<evidence type="ECO:0000313" key="3">
    <source>
        <dbReference type="Proteomes" id="UP001243330"/>
    </source>
</evidence>
<accession>A0AAD9AX96</accession>
<keyword evidence="3" id="KW-1185">Reference proteome</keyword>
<protein>
    <submittedName>
        <fullName evidence="2">Uncharacterized protein</fullName>
    </submittedName>
</protein>
<reference evidence="2" key="1">
    <citation type="submission" date="2023-01" db="EMBL/GenBank/DDBJ databases">
        <title>Colletotrichum chrysophilum M932 genome sequence.</title>
        <authorList>
            <person name="Baroncelli R."/>
        </authorList>
    </citation>
    <scope>NUCLEOTIDE SEQUENCE</scope>
    <source>
        <strain evidence="2">M932</strain>
    </source>
</reference>